<reference evidence="2" key="1">
    <citation type="journal article" date="2019" name="Int. J. Syst. Evol. Microbiol.">
        <title>The Global Catalogue of Microorganisms (GCM) 10K type strain sequencing project: providing services to taxonomists for standard genome sequencing and annotation.</title>
        <authorList>
            <consortium name="The Broad Institute Genomics Platform"/>
            <consortium name="The Broad Institute Genome Sequencing Center for Infectious Disease"/>
            <person name="Wu L."/>
            <person name="Ma J."/>
        </authorList>
    </citation>
    <scope>NUCLEOTIDE SEQUENCE [LARGE SCALE GENOMIC DNA]</scope>
    <source>
        <strain evidence="2">JCM 10425</strain>
    </source>
</reference>
<dbReference type="Gene3D" id="3.40.50.300">
    <property type="entry name" value="P-loop containing nucleotide triphosphate hydrolases"/>
    <property type="match status" value="1"/>
</dbReference>
<proteinExistence type="predicted"/>
<dbReference type="Proteomes" id="UP001500967">
    <property type="component" value="Unassembled WGS sequence"/>
</dbReference>
<accession>A0ABP3ETH9</accession>
<protein>
    <recommendedName>
        <fullName evidence="3">AAA domain-containing protein</fullName>
    </recommendedName>
</protein>
<organism evidence="1 2">
    <name type="scientific">Cryptosporangium japonicum</name>
    <dbReference type="NCBI Taxonomy" id="80872"/>
    <lineage>
        <taxon>Bacteria</taxon>
        <taxon>Bacillati</taxon>
        <taxon>Actinomycetota</taxon>
        <taxon>Actinomycetes</taxon>
        <taxon>Cryptosporangiales</taxon>
        <taxon>Cryptosporangiaceae</taxon>
        <taxon>Cryptosporangium</taxon>
    </lineage>
</organism>
<evidence type="ECO:0000313" key="1">
    <source>
        <dbReference type="EMBL" id="GAA0277298.1"/>
    </source>
</evidence>
<gene>
    <name evidence="1" type="ORF">GCM10009539_76370</name>
</gene>
<dbReference type="RefSeq" id="WP_344653832.1">
    <property type="nucleotide sequence ID" value="NZ_BAAAGX010000035.1"/>
</dbReference>
<dbReference type="SUPFAM" id="SSF52540">
    <property type="entry name" value="P-loop containing nucleoside triphosphate hydrolases"/>
    <property type="match status" value="1"/>
</dbReference>
<name>A0ABP3ETH9_9ACTN</name>
<dbReference type="InterPro" id="IPR027417">
    <property type="entry name" value="P-loop_NTPase"/>
</dbReference>
<evidence type="ECO:0000313" key="2">
    <source>
        <dbReference type="Proteomes" id="UP001500967"/>
    </source>
</evidence>
<evidence type="ECO:0008006" key="3">
    <source>
        <dbReference type="Google" id="ProtNLM"/>
    </source>
</evidence>
<comment type="caution">
    <text evidence="1">The sequence shown here is derived from an EMBL/GenBank/DDBJ whole genome shotgun (WGS) entry which is preliminary data.</text>
</comment>
<keyword evidence="2" id="KW-1185">Reference proteome</keyword>
<sequence>MSHAVLMTGAPATGKTTVGRLVAGALRAAILDQDVVTGPFVDGADLDGPAGRALRAARYESILAAACDCLAVGTPAVLVAPFTAERAHADAFGVLVDRFAAVGAATTLVWLTAPADVLVARMAARGAGRDAGKLADPAAYFRAGLLDAPSVPHVRIDATRDPRRQRDTILSFLP</sequence>
<dbReference type="Pfam" id="PF13671">
    <property type="entry name" value="AAA_33"/>
    <property type="match status" value="1"/>
</dbReference>
<dbReference type="EMBL" id="BAAAGX010000035">
    <property type="protein sequence ID" value="GAA0277298.1"/>
    <property type="molecule type" value="Genomic_DNA"/>
</dbReference>